<evidence type="ECO:0000313" key="3">
    <source>
        <dbReference type="EMBL" id="AAQ97951.1"/>
    </source>
</evidence>
<gene>
    <name evidence="3" type="primary">orf9</name>
</gene>
<sequence>MKNWYVLAFTSNKFGAVERFLKLNKIEFLCPMHEHSYSRPDKSFSIRKSLVPTFPGYLFVYLDFNETHPEKLARFQYIYGLITFSNAPMAVPEVTIQVIAYTCSVVKTASSVKKIISHDFAAILLTEEPKKRSVMLLNYLCENHSQSVKEVKYAS</sequence>
<protein>
    <submittedName>
        <fullName evidence="3">ORF9</fullName>
    </submittedName>
</protein>
<dbReference type="SUPFAM" id="SSF82679">
    <property type="entry name" value="N-utilization substance G protein NusG, N-terminal domain"/>
    <property type="match status" value="1"/>
</dbReference>
<dbReference type="EMBL" id="AY422215">
    <property type="protein sequence ID" value="AAQ97951.1"/>
    <property type="molecule type" value="Genomic_DNA"/>
</dbReference>
<dbReference type="SMART" id="SM00738">
    <property type="entry name" value="NGN"/>
    <property type="match status" value="1"/>
</dbReference>
<proteinExistence type="predicted"/>
<reference evidence="3" key="1">
    <citation type="submission" date="2003-09" db="EMBL/GenBank/DDBJ databases">
        <title>Plasmid diversity in Erwinia amylovora: sequence determination of pEU30 (30,314 bp) and pEL60 (60,145 bp) and analysis of variation in plasmid pEA29.</title>
        <authorList>
            <person name="Foster G.C."/>
            <person name="McGhee G.C."/>
            <person name="Jones A.L."/>
            <person name="Sundin G.W."/>
        </authorList>
    </citation>
    <scope>NUCLEOTIDE SEQUENCE</scope>
    <source>
        <strain evidence="3">UTRJ2</strain>
        <plasmid evidence="3">pEU30</plasmid>
    </source>
</reference>
<dbReference type="Gene3D" id="3.30.70.940">
    <property type="entry name" value="NusG, N-terminal domain"/>
    <property type="match status" value="1"/>
</dbReference>
<dbReference type="AlphaFoldDB" id="Q6TFR9"/>
<dbReference type="InterPro" id="IPR036735">
    <property type="entry name" value="NGN_dom_sf"/>
</dbReference>
<dbReference type="GO" id="GO:0006354">
    <property type="term" value="P:DNA-templated transcription elongation"/>
    <property type="evidence" value="ECO:0007669"/>
    <property type="project" value="InterPro"/>
</dbReference>
<keyword evidence="3" id="KW-0614">Plasmid</keyword>
<dbReference type="InterPro" id="IPR006645">
    <property type="entry name" value="NGN-like_dom"/>
</dbReference>
<accession>Q6TFR9</accession>
<dbReference type="RefSeq" id="WP_011154493.1">
    <property type="nucleotide sequence ID" value="NZ_CP063698.1"/>
</dbReference>
<name>Q6TFR9_ERWAM</name>
<evidence type="ECO:0000259" key="2">
    <source>
        <dbReference type="SMART" id="SM00738"/>
    </source>
</evidence>
<geneLocation type="plasmid" evidence="3">
    <name>pEU30</name>
</geneLocation>
<keyword evidence="1" id="KW-0804">Transcription</keyword>
<organism evidence="3">
    <name type="scientific">Erwinia amylovora</name>
    <name type="common">Fire blight bacteria</name>
    <dbReference type="NCBI Taxonomy" id="552"/>
    <lineage>
        <taxon>Bacteria</taxon>
        <taxon>Pseudomonadati</taxon>
        <taxon>Pseudomonadota</taxon>
        <taxon>Gammaproteobacteria</taxon>
        <taxon>Enterobacterales</taxon>
        <taxon>Erwiniaceae</taxon>
        <taxon>Erwinia</taxon>
    </lineage>
</organism>
<evidence type="ECO:0000256" key="1">
    <source>
        <dbReference type="ARBA" id="ARBA00023163"/>
    </source>
</evidence>
<dbReference type="Pfam" id="PF02357">
    <property type="entry name" value="NusG"/>
    <property type="match status" value="1"/>
</dbReference>
<feature type="domain" description="NusG-like N-terminal" evidence="2">
    <location>
        <begin position="1"/>
        <end position="102"/>
    </location>
</feature>